<sequence length="56" mass="6240">MNKLAETAEHVGEFAREFAAQNWVDMDEEEAVGWRKALADLEAAAATFRSTVNLID</sequence>
<name>A0A840PGK9_9ACTN</name>
<gene>
    <name evidence="1" type="ORF">HNP84_006723</name>
</gene>
<organism evidence="1 2">
    <name type="scientific">Thermocatellispora tengchongensis</name>
    <dbReference type="NCBI Taxonomy" id="1073253"/>
    <lineage>
        <taxon>Bacteria</taxon>
        <taxon>Bacillati</taxon>
        <taxon>Actinomycetota</taxon>
        <taxon>Actinomycetes</taxon>
        <taxon>Streptosporangiales</taxon>
        <taxon>Streptosporangiaceae</taxon>
        <taxon>Thermocatellispora</taxon>
    </lineage>
</organism>
<dbReference type="Proteomes" id="UP000578449">
    <property type="component" value="Unassembled WGS sequence"/>
</dbReference>
<dbReference type="AlphaFoldDB" id="A0A840PGK9"/>
<accession>A0A840PGK9</accession>
<evidence type="ECO:0000313" key="2">
    <source>
        <dbReference type="Proteomes" id="UP000578449"/>
    </source>
</evidence>
<dbReference type="EMBL" id="JACHGN010000016">
    <property type="protein sequence ID" value="MBB5136971.1"/>
    <property type="molecule type" value="Genomic_DNA"/>
</dbReference>
<dbReference type="RefSeq" id="WP_185053832.1">
    <property type="nucleotide sequence ID" value="NZ_BAABIX010000021.1"/>
</dbReference>
<proteinExistence type="predicted"/>
<evidence type="ECO:0000313" key="1">
    <source>
        <dbReference type="EMBL" id="MBB5136971.1"/>
    </source>
</evidence>
<comment type="caution">
    <text evidence="1">The sequence shown here is derived from an EMBL/GenBank/DDBJ whole genome shotgun (WGS) entry which is preliminary data.</text>
</comment>
<reference evidence="1 2" key="1">
    <citation type="submission" date="2020-08" db="EMBL/GenBank/DDBJ databases">
        <title>Genomic Encyclopedia of Type Strains, Phase IV (KMG-IV): sequencing the most valuable type-strain genomes for metagenomic binning, comparative biology and taxonomic classification.</title>
        <authorList>
            <person name="Goeker M."/>
        </authorList>
    </citation>
    <scope>NUCLEOTIDE SEQUENCE [LARGE SCALE GENOMIC DNA]</scope>
    <source>
        <strain evidence="1 2">DSM 45615</strain>
    </source>
</reference>
<keyword evidence="2" id="KW-1185">Reference proteome</keyword>
<protein>
    <submittedName>
        <fullName evidence="1">Uncharacterized protein</fullName>
    </submittedName>
</protein>